<evidence type="ECO:0000313" key="4">
    <source>
        <dbReference type="Proteomes" id="UP001146793"/>
    </source>
</evidence>
<dbReference type="GO" id="GO:0006397">
    <property type="term" value="P:mRNA processing"/>
    <property type="evidence" value="ECO:0007669"/>
    <property type="project" value="InterPro"/>
</dbReference>
<feature type="region of interest" description="Disordered" evidence="1">
    <location>
        <begin position="710"/>
        <end position="731"/>
    </location>
</feature>
<dbReference type="EMBL" id="JANTQA010000032">
    <property type="protein sequence ID" value="KAJ3440251.1"/>
    <property type="molecule type" value="Genomic_DNA"/>
</dbReference>
<dbReference type="GO" id="GO:0005634">
    <property type="term" value="C:nucleus"/>
    <property type="evidence" value="ECO:0007669"/>
    <property type="project" value="TreeGrafter"/>
</dbReference>
<feature type="region of interest" description="Disordered" evidence="1">
    <location>
        <begin position="585"/>
        <end position="619"/>
    </location>
</feature>
<dbReference type="Pfam" id="PF07713">
    <property type="entry name" value="DUF1604"/>
    <property type="match status" value="1"/>
</dbReference>
<dbReference type="AlphaFoldDB" id="A0AAV7ZE08"/>
<comment type="caution">
    <text evidence="3">The sequence shown here is derived from an EMBL/GenBank/DDBJ whole genome shotgun (WGS) entry which is preliminary data.</text>
</comment>
<reference evidence="3" key="1">
    <citation type="submission" date="2022-08" db="EMBL/GenBank/DDBJ databases">
        <title>Novel sulphate-reducing endosymbionts in the free-living metamonad Anaeramoeba.</title>
        <authorList>
            <person name="Jerlstrom-Hultqvist J."/>
            <person name="Cepicka I."/>
            <person name="Gallot-Lavallee L."/>
            <person name="Salas-Leiva D."/>
            <person name="Curtis B.A."/>
            <person name="Zahonova K."/>
            <person name="Pipaliya S."/>
            <person name="Dacks J."/>
            <person name="Roger A.J."/>
        </authorList>
    </citation>
    <scope>NUCLEOTIDE SEQUENCE</scope>
    <source>
        <strain evidence="3">Busselton2</strain>
    </source>
</reference>
<dbReference type="PANTHER" id="PTHR13384:SF19">
    <property type="entry name" value="G PATCH DOMAIN-CONTAINING PROTEIN 1"/>
    <property type="match status" value="1"/>
</dbReference>
<feature type="compositionally biased region" description="Basic and acidic residues" evidence="1">
    <location>
        <begin position="200"/>
        <end position="223"/>
    </location>
</feature>
<accession>A0AAV7ZE08</accession>
<evidence type="ECO:0000256" key="1">
    <source>
        <dbReference type="SAM" id="MobiDB-lite"/>
    </source>
</evidence>
<sequence length="731" mass="87016">MDHYFFGTLIEFSKEPSILDTKQNQPKKFVSMYEQKLSRQDRLKLYGYYYSTDTNEGFHTNQKSFVSSRDSRKQIDSYRPEDFMDEEDRIDHGLTAQTLKRKDEFKVFDFEGRKRSTRNYDSIIPTTEPIGIRLLRMVGWDDEDEKNKKKEIKEQEKEQKQKEKEKEKEQEKQVTQEPQKKLFFGPMPPPNLETQKSPKKKEEKEEKAFKDLFNLDRLFEKNNDSSQKINNKENEDEKEQGFQPYQQKNDQYGLGYDPYQGASEFELANRLSRPTKSGLIGDGSESDSDEDSYSFGVLSNKDNKEHYSKYVVEKDEENRQYDSQYGLFSESIQNIEKERLQRNVLSGFIFVDEVKEEEMENEELELKYKQNMLNKNELKMYKSKYLFQKPRPIRVPNNFKEDQRRLDYLQNINKKNINNNNDDDDKIQNIQQNEKKGKIINLSQKLNININSKSNTNSSRNGNINSNRNYNFQNRSQNIPKVFPNDFLKQQRYELFCREKKKYQNRMGLCKWEFYDRYQMSEREIRREIHEFEIASNKNNQKNDGIFQRFTSSGNLGSLPNGIINPNSLLTPGKKRSHIPQFVIIKSGSNTNKSSQQSVHKEKEEDKEEEKETEKEKDKKIIRKESDWIPNRLLCKRFNVKFPERLEKLQYNKNIRNRKKILNNERQNENINSMLINNLFNSQNNNNGNNNSGSDNSGDIVYRQSFDLNESKSKPPNELFNSIFNEPENKK</sequence>
<proteinExistence type="predicted"/>
<feature type="compositionally biased region" description="Basic and acidic residues" evidence="1">
    <location>
        <begin position="145"/>
        <end position="180"/>
    </location>
</feature>
<evidence type="ECO:0000259" key="2">
    <source>
        <dbReference type="Pfam" id="PF07713"/>
    </source>
</evidence>
<dbReference type="GO" id="GO:0003723">
    <property type="term" value="F:RNA binding"/>
    <property type="evidence" value="ECO:0007669"/>
    <property type="project" value="TreeGrafter"/>
</dbReference>
<dbReference type="InterPro" id="IPR011666">
    <property type="entry name" value="DUF1604"/>
</dbReference>
<dbReference type="PANTHER" id="PTHR13384">
    <property type="entry name" value="G PATCH DOMAIN-CONTAINING PROTEIN 1"/>
    <property type="match status" value="1"/>
</dbReference>
<name>A0AAV7ZE08_9EUKA</name>
<feature type="compositionally biased region" description="Basic and acidic residues" evidence="1">
    <location>
        <begin position="599"/>
        <end position="619"/>
    </location>
</feature>
<protein>
    <submittedName>
        <fullName evidence="3">G patch domain-containing protein</fullName>
    </submittedName>
</protein>
<evidence type="ECO:0000313" key="3">
    <source>
        <dbReference type="EMBL" id="KAJ3440251.1"/>
    </source>
</evidence>
<feature type="region of interest" description="Disordered" evidence="1">
    <location>
        <begin position="143"/>
        <end position="243"/>
    </location>
</feature>
<feature type="region of interest" description="Disordered" evidence="1">
    <location>
        <begin position="451"/>
        <end position="470"/>
    </location>
</feature>
<feature type="compositionally biased region" description="Polar residues" evidence="1">
    <location>
        <begin position="587"/>
        <end position="598"/>
    </location>
</feature>
<feature type="domain" description="G patch" evidence="2">
    <location>
        <begin position="47"/>
        <end position="105"/>
    </location>
</feature>
<dbReference type="Proteomes" id="UP001146793">
    <property type="component" value="Unassembled WGS sequence"/>
</dbReference>
<feature type="region of interest" description="Disordered" evidence="1">
    <location>
        <begin position="275"/>
        <end position="297"/>
    </location>
</feature>
<gene>
    <name evidence="3" type="ORF">M0812_16307</name>
</gene>
<organism evidence="3 4">
    <name type="scientific">Anaeramoeba flamelloides</name>
    <dbReference type="NCBI Taxonomy" id="1746091"/>
    <lineage>
        <taxon>Eukaryota</taxon>
        <taxon>Metamonada</taxon>
        <taxon>Anaeramoebidae</taxon>
        <taxon>Anaeramoeba</taxon>
    </lineage>
</organism>